<dbReference type="Gene3D" id="1.10.1280.10">
    <property type="entry name" value="Di-copper center containing domain from catechol oxidase"/>
    <property type="match status" value="2"/>
</dbReference>
<accession>A0A0D6LU01</accession>
<name>A0A0D6LU01_9BILA</name>
<keyword evidence="1" id="KW-0479">Metal-binding</keyword>
<dbReference type="EMBL" id="KE124897">
    <property type="protein sequence ID" value="EPB75540.1"/>
    <property type="molecule type" value="Genomic_DNA"/>
</dbReference>
<evidence type="ECO:0000313" key="4">
    <source>
        <dbReference type="Proteomes" id="UP000054495"/>
    </source>
</evidence>
<dbReference type="InterPro" id="IPR008922">
    <property type="entry name" value="Di-copper_centre_dom_sf"/>
</dbReference>
<feature type="domain" description="Tyrosinase copper-binding" evidence="2">
    <location>
        <begin position="304"/>
        <end position="315"/>
    </location>
</feature>
<evidence type="ECO:0000313" key="3">
    <source>
        <dbReference type="EMBL" id="EPB75540.1"/>
    </source>
</evidence>
<keyword evidence="4" id="KW-1185">Reference proteome</keyword>
<gene>
    <name evidence="3" type="ORF">ANCCEY_05362</name>
</gene>
<dbReference type="InterPro" id="IPR002227">
    <property type="entry name" value="Tyrosinase_Cu-bd"/>
</dbReference>
<dbReference type="Pfam" id="PF00264">
    <property type="entry name" value="Tyrosinase"/>
    <property type="match status" value="1"/>
</dbReference>
<dbReference type="PANTHER" id="PTHR11474">
    <property type="entry name" value="TYROSINASE FAMILY MEMBER"/>
    <property type="match status" value="1"/>
</dbReference>
<evidence type="ECO:0000256" key="1">
    <source>
        <dbReference type="ARBA" id="ARBA00022723"/>
    </source>
</evidence>
<dbReference type="PROSITE" id="PS00498">
    <property type="entry name" value="TYROSINASE_2"/>
    <property type="match status" value="1"/>
</dbReference>
<dbReference type="SUPFAM" id="SSF48056">
    <property type="entry name" value="Di-copper centre-containing domain"/>
    <property type="match status" value="1"/>
</dbReference>
<proteinExistence type="predicted"/>
<protein>
    <submittedName>
        <fullName evidence="3">Common central domain of tyrosinase</fullName>
    </submittedName>
</protein>
<sequence length="489" mass="57222">MKMCEDIYRIGTYTSKCVLPNGQVLKKAVRKEYRSLTDEERERYHNAVRTIKRNGEYDKLSMIHTQCSTSPAAHGGPGFLGWHREFIKRYEIALRTVDHTVALPYWDSTIEERLHHKQDSTLWSKELMGEADSDGYMQQYVEAWLKWRESTGTFCDRRCSRVLEGKIYRRDVRPTLMYGSECLPLSRAHERMLNTMEMRMLRWACGFTRRDKVPNEDIRTIMQTAPIQLKLRAQRLRWYGHVMRRPSLCPTRQAMEMDVACKRSRGAPKKRWKDAVRKDMEEAGVTKDDTQDRHMARITASTNDPLFWMHHAFVDLIWENWRKKHQNVQERETQYPYDDSTCSSQAHFMNSTMVPWHGKRNIDGLSNKYTDFLYEYAPRPTCDFVNTNRCNSKYMRIAATMEHAVEVSALLTAVSSQPFMLEKTSVVETCSHTTHSRRHGAMKDYCRVACASVSRSHIVLAYSTWSVDGADEIVDHSVAATPPRRVRKY</sequence>
<dbReference type="AlphaFoldDB" id="A0A0D6LU01"/>
<evidence type="ECO:0000259" key="2">
    <source>
        <dbReference type="PROSITE" id="PS00498"/>
    </source>
</evidence>
<organism evidence="3 4">
    <name type="scientific">Ancylostoma ceylanicum</name>
    <dbReference type="NCBI Taxonomy" id="53326"/>
    <lineage>
        <taxon>Eukaryota</taxon>
        <taxon>Metazoa</taxon>
        <taxon>Ecdysozoa</taxon>
        <taxon>Nematoda</taxon>
        <taxon>Chromadorea</taxon>
        <taxon>Rhabditida</taxon>
        <taxon>Rhabditina</taxon>
        <taxon>Rhabditomorpha</taxon>
        <taxon>Strongyloidea</taxon>
        <taxon>Ancylostomatidae</taxon>
        <taxon>Ancylostomatinae</taxon>
        <taxon>Ancylostoma</taxon>
    </lineage>
</organism>
<dbReference type="GO" id="GO:0016491">
    <property type="term" value="F:oxidoreductase activity"/>
    <property type="evidence" value="ECO:0007669"/>
    <property type="project" value="InterPro"/>
</dbReference>
<dbReference type="PANTHER" id="PTHR11474:SF21">
    <property type="entry name" value="SHKT DOMAIN-CONTAINING PROTEIN"/>
    <property type="match status" value="1"/>
</dbReference>
<dbReference type="GO" id="GO:0046872">
    <property type="term" value="F:metal ion binding"/>
    <property type="evidence" value="ECO:0007669"/>
    <property type="project" value="UniProtKB-KW"/>
</dbReference>
<dbReference type="Proteomes" id="UP000054495">
    <property type="component" value="Unassembled WGS sequence"/>
</dbReference>
<reference evidence="3 4" key="1">
    <citation type="submission" date="2013-05" db="EMBL/GenBank/DDBJ databases">
        <title>Draft genome of the parasitic nematode Anyclostoma ceylanicum.</title>
        <authorList>
            <person name="Mitreva M."/>
        </authorList>
    </citation>
    <scope>NUCLEOTIDE SEQUENCE [LARGE SCALE GENOMIC DNA]</scope>
</reference>
<dbReference type="InterPro" id="IPR050316">
    <property type="entry name" value="Tyrosinase/Hemocyanin"/>
</dbReference>
<dbReference type="PRINTS" id="PR00092">
    <property type="entry name" value="TYROSINASE"/>
</dbReference>